<keyword evidence="2" id="KW-1185">Reference proteome</keyword>
<reference evidence="1 2" key="1">
    <citation type="submission" date="2021-06" db="EMBL/GenBank/DDBJ databases">
        <title>Genome sequence of Babesia caballi.</title>
        <authorList>
            <person name="Yamagishi J."/>
            <person name="Kidaka T."/>
            <person name="Ochi A."/>
        </authorList>
    </citation>
    <scope>NUCLEOTIDE SEQUENCE [LARGE SCALE GENOMIC DNA]</scope>
    <source>
        <strain evidence="1">USDA-D6B2</strain>
    </source>
</reference>
<evidence type="ECO:0000313" key="1">
    <source>
        <dbReference type="EMBL" id="GIX61091.1"/>
    </source>
</evidence>
<organism evidence="1 2">
    <name type="scientific">Babesia caballi</name>
    <dbReference type="NCBI Taxonomy" id="5871"/>
    <lineage>
        <taxon>Eukaryota</taxon>
        <taxon>Sar</taxon>
        <taxon>Alveolata</taxon>
        <taxon>Apicomplexa</taxon>
        <taxon>Aconoidasida</taxon>
        <taxon>Piroplasmida</taxon>
        <taxon>Babesiidae</taxon>
        <taxon>Babesia</taxon>
    </lineage>
</organism>
<dbReference type="EMBL" id="BPLF01000001">
    <property type="protein sequence ID" value="GIX61091.1"/>
    <property type="molecule type" value="Genomic_DNA"/>
</dbReference>
<dbReference type="GeneID" id="94192574"/>
<proteinExistence type="predicted"/>
<name>A0AAV4LPN9_BABCB</name>
<protein>
    <submittedName>
        <fullName evidence="1">Uncharacterized protein</fullName>
    </submittedName>
</protein>
<accession>A0AAV4LPN9</accession>
<dbReference type="Proteomes" id="UP001497744">
    <property type="component" value="Unassembled WGS sequence"/>
</dbReference>
<dbReference type="RefSeq" id="XP_067713162.1">
    <property type="nucleotide sequence ID" value="XM_067857061.1"/>
</dbReference>
<evidence type="ECO:0000313" key="2">
    <source>
        <dbReference type="Proteomes" id="UP001497744"/>
    </source>
</evidence>
<dbReference type="AlphaFoldDB" id="A0AAV4LPN9"/>
<gene>
    <name evidence="1" type="ORF">BcabD6B2_05260</name>
</gene>
<sequence>MERCYKVNYFTNGLRTSGGFVGNLDLLALEVTRAENVDPGKVVEDEGKAAEEDLGVNFFNGGGLYIGFIIRRLVIPLLQLPYEGLLAGFEDGLEVTGIGAIGFYLRTNVTNLFVKLFVLSVVGILLNNCRHQRLKLPIYSIGIRGTPTLSIIALEDGLEVTLNCGGKGASASLNTTEMGVECRSQRLHKTSNITPFNLIKIVRNTAGHSL</sequence>
<comment type="caution">
    <text evidence="1">The sequence shown here is derived from an EMBL/GenBank/DDBJ whole genome shotgun (WGS) entry which is preliminary data.</text>
</comment>